<reference evidence="1 2" key="1">
    <citation type="submission" date="2015-10" db="EMBL/GenBank/DDBJ databases">
        <authorList>
            <person name="Gilbert D.G."/>
        </authorList>
    </citation>
    <scope>NUCLEOTIDE SEQUENCE [LARGE SCALE GENOMIC DNA]</scope>
    <source>
        <strain evidence="2">HZ-22</strain>
    </source>
</reference>
<sequence>MKTLYTPNKITTTTIFLWLLIGVFLVTFSCKNNTKNKELIQNKETHITIKKDLNSKQLSKPFKDYWYAGKAEISSYKLEQARYGEMRDGQAVLIYVTEDFLPKIQVKADTQNANNTPVLKLNATKKFNTGIYPYSIMQSTFYPVSSNQHALKISSSIQEWCGHVYTQLNNKKEFEITSHSYFEGEADENFIINKAILENELWTQLRIDPKSLPTGNLDIIPSLEFFRMNHITIKPYRALANLANGSYIISYPELNRKLVINFNTQFPYDILGWEETYKSGFGSHAKELTTKATKITSIKSDYWNKKSLKDEKLRERLQLN</sequence>
<dbReference type="AlphaFoldDB" id="A0A0P0DC76"/>
<proteinExistence type="predicted"/>
<dbReference type="PATRIC" id="fig|1736674.3.peg.3296"/>
<dbReference type="PROSITE" id="PS51257">
    <property type="entry name" value="PROKAR_LIPOPROTEIN"/>
    <property type="match status" value="1"/>
</dbReference>
<name>A0A0P0DC76_9FLAO</name>
<organism evidence="1 2">
    <name type="scientific">Pseudalgibacter alginicilyticus</name>
    <dbReference type="NCBI Taxonomy" id="1736674"/>
    <lineage>
        <taxon>Bacteria</taxon>
        <taxon>Pseudomonadati</taxon>
        <taxon>Bacteroidota</taxon>
        <taxon>Flavobacteriia</taxon>
        <taxon>Flavobacteriales</taxon>
        <taxon>Flavobacteriaceae</taxon>
        <taxon>Pseudalgibacter</taxon>
    </lineage>
</organism>
<evidence type="ECO:0000313" key="2">
    <source>
        <dbReference type="Proteomes" id="UP000057981"/>
    </source>
</evidence>
<protein>
    <submittedName>
        <fullName evidence="1">Septum formation inhibitor Maf</fullName>
    </submittedName>
</protein>
<evidence type="ECO:0000313" key="1">
    <source>
        <dbReference type="EMBL" id="ALJ06561.1"/>
    </source>
</evidence>
<accession>A0A0P0DC76</accession>
<dbReference type="KEGG" id="ahz:APS56_16090"/>
<keyword evidence="2" id="KW-1185">Reference proteome</keyword>
<dbReference type="Proteomes" id="UP000057981">
    <property type="component" value="Chromosome"/>
</dbReference>
<dbReference type="OrthoDB" id="5496093at2"/>
<dbReference type="STRING" id="1736674.APS56_16090"/>
<dbReference type="EMBL" id="CP012898">
    <property type="protein sequence ID" value="ALJ06561.1"/>
    <property type="molecule type" value="Genomic_DNA"/>
</dbReference>
<dbReference type="RefSeq" id="WP_054730755.1">
    <property type="nucleotide sequence ID" value="NZ_CP012898.1"/>
</dbReference>
<gene>
    <name evidence="1" type="ORF">APS56_16090</name>
</gene>